<evidence type="ECO:0000313" key="2">
    <source>
        <dbReference type="EMBL" id="PNV68918.1"/>
    </source>
</evidence>
<accession>A0A2K2UFC6</accession>
<reference evidence="3" key="1">
    <citation type="submission" date="2018-01" db="EMBL/GenBank/DDBJ databases">
        <title>Rubneribacter badeniensis gen. nov., sp. nov., and Colonibacter rubneri, gen. nov., sp. nov., WGS of new members of the Eggerthellaceae.</title>
        <authorList>
            <person name="Danylec N."/>
            <person name="Stoll D.A."/>
            <person name="Doetsch A."/>
            <person name="Kulling S.E."/>
            <person name="Huch M."/>
        </authorList>
    </citation>
    <scope>NUCLEOTIDE SEQUENCE [LARGE SCALE GENOMIC DNA]</scope>
    <source>
        <strain evidence="3">ResAG-96</strain>
    </source>
</reference>
<dbReference type="GO" id="GO:0016998">
    <property type="term" value="P:cell wall macromolecule catabolic process"/>
    <property type="evidence" value="ECO:0007669"/>
    <property type="project" value="InterPro"/>
</dbReference>
<name>A0A2K2UFC6_9ACTN</name>
<dbReference type="AlphaFoldDB" id="A0A2K2UFC6"/>
<dbReference type="Proteomes" id="UP000236197">
    <property type="component" value="Unassembled WGS sequence"/>
</dbReference>
<protein>
    <submittedName>
        <fullName evidence="2">Glycoside hydrolase</fullName>
    </submittedName>
</protein>
<organism evidence="2 3">
    <name type="scientific">Enteroscipio rubneri</name>
    <dbReference type="NCBI Taxonomy" id="2070686"/>
    <lineage>
        <taxon>Bacteria</taxon>
        <taxon>Bacillati</taxon>
        <taxon>Actinomycetota</taxon>
        <taxon>Coriobacteriia</taxon>
        <taxon>Eggerthellales</taxon>
        <taxon>Eggerthellaceae</taxon>
        <taxon>Enteroscipio</taxon>
    </lineage>
</organism>
<evidence type="ECO:0000256" key="1">
    <source>
        <dbReference type="ARBA" id="ARBA00010646"/>
    </source>
</evidence>
<dbReference type="EMBL" id="PPEK01000001">
    <property type="protein sequence ID" value="PNV68918.1"/>
    <property type="molecule type" value="Genomic_DNA"/>
</dbReference>
<sequence length="250" mass="26991">MLLALIVFLSTCMHTPSDQPNDGPYVSPYDWNGLTANGDRLAYYEGGALCSDLGVDVSDHQGDIDWQAVARDGIDFAIVRLGNRGYTEGALYADEQAAANLDGAAAAGLETGAYFFSQATTEDEAREEAEFALALLDGRSLRLPVVFDHEPVPDAAGRANRIMGDELTACARAFCERIEQAGYATMIYGNKQDIARFGSNAFGNRPVWFAEYDVAVPTGQFDFDLWQYTNGGSVAGILTAVDLNIRFLAG</sequence>
<dbReference type="Gene3D" id="3.20.20.80">
    <property type="entry name" value="Glycosidases"/>
    <property type="match status" value="1"/>
</dbReference>
<dbReference type="PANTHER" id="PTHR34135:SF2">
    <property type="entry name" value="LYSOZYME"/>
    <property type="match status" value="1"/>
</dbReference>
<gene>
    <name evidence="2" type="ORF">C2L71_01475</name>
</gene>
<comment type="similarity">
    <text evidence="1">Belongs to the glycosyl hydrolase 25 family.</text>
</comment>
<dbReference type="Pfam" id="PF01183">
    <property type="entry name" value="Glyco_hydro_25"/>
    <property type="match status" value="1"/>
</dbReference>
<keyword evidence="3" id="KW-1185">Reference proteome</keyword>
<dbReference type="InterPro" id="IPR002053">
    <property type="entry name" value="Glyco_hydro_25"/>
</dbReference>
<dbReference type="GO" id="GO:0003796">
    <property type="term" value="F:lysozyme activity"/>
    <property type="evidence" value="ECO:0007669"/>
    <property type="project" value="InterPro"/>
</dbReference>
<dbReference type="PANTHER" id="PTHR34135">
    <property type="entry name" value="LYSOZYME"/>
    <property type="match status" value="1"/>
</dbReference>
<dbReference type="OrthoDB" id="287365at2"/>
<dbReference type="SUPFAM" id="SSF51445">
    <property type="entry name" value="(Trans)glycosidases"/>
    <property type="match status" value="1"/>
</dbReference>
<keyword evidence="2" id="KW-0378">Hydrolase</keyword>
<proteinExistence type="inferred from homology"/>
<evidence type="ECO:0000313" key="3">
    <source>
        <dbReference type="Proteomes" id="UP000236197"/>
    </source>
</evidence>
<dbReference type="GO" id="GO:0016052">
    <property type="term" value="P:carbohydrate catabolic process"/>
    <property type="evidence" value="ECO:0007669"/>
    <property type="project" value="TreeGrafter"/>
</dbReference>
<dbReference type="PROSITE" id="PS51904">
    <property type="entry name" value="GLYCOSYL_HYDROL_F25_2"/>
    <property type="match status" value="1"/>
</dbReference>
<comment type="caution">
    <text evidence="2">The sequence shown here is derived from an EMBL/GenBank/DDBJ whole genome shotgun (WGS) entry which is preliminary data.</text>
</comment>
<dbReference type="GO" id="GO:0009253">
    <property type="term" value="P:peptidoglycan catabolic process"/>
    <property type="evidence" value="ECO:0007669"/>
    <property type="project" value="InterPro"/>
</dbReference>
<dbReference type="InterPro" id="IPR017853">
    <property type="entry name" value="GH"/>
</dbReference>